<protein>
    <recommendedName>
        <fullName evidence="6">Reverse transcriptase domain-containing protein</fullName>
    </recommendedName>
</protein>
<dbReference type="PANTHER" id="PTHR33116:SF76">
    <property type="entry name" value="DUF4283 DOMAIN-CONTAINING PROTEIN"/>
    <property type="match status" value="1"/>
</dbReference>
<feature type="compositionally biased region" description="Basic residues" evidence="1">
    <location>
        <begin position="409"/>
        <end position="421"/>
    </location>
</feature>
<evidence type="ECO:0000313" key="5">
    <source>
        <dbReference type="Proteomes" id="UP001164929"/>
    </source>
</evidence>
<name>A0AAD6Q9M1_9ROSI</name>
<dbReference type="SUPFAM" id="SSF56219">
    <property type="entry name" value="DNase I-like"/>
    <property type="match status" value="1"/>
</dbReference>
<comment type="caution">
    <text evidence="4">The sequence shown here is derived from an EMBL/GenBank/DDBJ whole genome shotgun (WGS) entry which is preliminary data.</text>
</comment>
<evidence type="ECO:0000259" key="2">
    <source>
        <dbReference type="Pfam" id="PF00078"/>
    </source>
</evidence>
<feature type="domain" description="DUF4283" evidence="3">
    <location>
        <begin position="58"/>
        <end position="140"/>
    </location>
</feature>
<reference evidence="4" key="1">
    <citation type="journal article" date="2023" name="Mol. Ecol. Resour.">
        <title>Chromosome-level genome assembly of a triploid poplar Populus alba 'Berolinensis'.</title>
        <authorList>
            <person name="Chen S."/>
            <person name="Yu Y."/>
            <person name="Wang X."/>
            <person name="Wang S."/>
            <person name="Zhang T."/>
            <person name="Zhou Y."/>
            <person name="He R."/>
            <person name="Meng N."/>
            <person name="Wang Y."/>
            <person name="Liu W."/>
            <person name="Liu Z."/>
            <person name="Liu J."/>
            <person name="Guo Q."/>
            <person name="Huang H."/>
            <person name="Sederoff R.R."/>
            <person name="Wang G."/>
            <person name="Qu G."/>
            <person name="Chen S."/>
        </authorList>
    </citation>
    <scope>NUCLEOTIDE SEQUENCE</scope>
    <source>
        <strain evidence="4">SC-2020</strain>
    </source>
</reference>
<dbReference type="InterPro" id="IPR000477">
    <property type="entry name" value="RT_dom"/>
</dbReference>
<evidence type="ECO:0000313" key="4">
    <source>
        <dbReference type="EMBL" id="KAJ6984022.1"/>
    </source>
</evidence>
<dbReference type="AlphaFoldDB" id="A0AAD6Q9M1"/>
<evidence type="ECO:0008006" key="6">
    <source>
        <dbReference type="Google" id="ProtNLM"/>
    </source>
</evidence>
<dbReference type="PANTHER" id="PTHR33116">
    <property type="entry name" value="REVERSE TRANSCRIPTASE ZINC-BINDING DOMAIN-CONTAINING PROTEIN-RELATED-RELATED"/>
    <property type="match status" value="1"/>
</dbReference>
<dbReference type="Pfam" id="PF14111">
    <property type="entry name" value="DUF4283"/>
    <property type="match status" value="1"/>
</dbReference>
<dbReference type="Pfam" id="PF00078">
    <property type="entry name" value="RVT_1"/>
    <property type="match status" value="1"/>
</dbReference>
<feature type="domain" description="Reverse transcriptase" evidence="2">
    <location>
        <begin position="719"/>
        <end position="926"/>
    </location>
</feature>
<evidence type="ECO:0000256" key="1">
    <source>
        <dbReference type="SAM" id="MobiDB-lite"/>
    </source>
</evidence>
<organism evidence="4 5">
    <name type="scientific">Populus alba x Populus x berolinensis</name>
    <dbReference type="NCBI Taxonomy" id="444605"/>
    <lineage>
        <taxon>Eukaryota</taxon>
        <taxon>Viridiplantae</taxon>
        <taxon>Streptophyta</taxon>
        <taxon>Embryophyta</taxon>
        <taxon>Tracheophyta</taxon>
        <taxon>Spermatophyta</taxon>
        <taxon>Magnoliopsida</taxon>
        <taxon>eudicotyledons</taxon>
        <taxon>Gunneridae</taxon>
        <taxon>Pentapetalae</taxon>
        <taxon>rosids</taxon>
        <taxon>fabids</taxon>
        <taxon>Malpighiales</taxon>
        <taxon>Salicaceae</taxon>
        <taxon>Saliceae</taxon>
        <taxon>Populus</taxon>
    </lineage>
</organism>
<dbReference type="InterPro" id="IPR036691">
    <property type="entry name" value="Endo/exonu/phosph_ase_sf"/>
</dbReference>
<dbReference type="CDD" id="cd01650">
    <property type="entry name" value="RT_nLTR_like"/>
    <property type="match status" value="1"/>
</dbReference>
<dbReference type="InterPro" id="IPR025558">
    <property type="entry name" value="DUF4283"/>
</dbReference>
<keyword evidence="5" id="KW-1185">Reference proteome</keyword>
<accession>A0AAD6Q9M1</accession>
<dbReference type="EMBL" id="JAQIZT010000009">
    <property type="protein sequence ID" value="KAJ6984022.1"/>
    <property type="molecule type" value="Genomic_DNA"/>
</dbReference>
<gene>
    <name evidence="4" type="ORF">NC653_022287</name>
</gene>
<proteinExistence type="predicted"/>
<evidence type="ECO:0000259" key="3">
    <source>
        <dbReference type="Pfam" id="PF14111"/>
    </source>
</evidence>
<dbReference type="Proteomes" id="UP001164929">
    <property type="component" value="Chromosome 9"/>
</dbReference>
<sequence length="1119" mass="125885">MKTNTQNPKTKPANPQTSWADRVRVSNSSTRFTLEPLSRQPVGGSFKITEEMLLENFAQWKRCMISFFPGFKMPFHAVNSIASRAWCSYGLENIMTTSKGFIIFRFNTEDEMHIVLEKGPWMFGGKTIILQQWHPRFQFDKSKISTLPVWIRLHGLPFPLWSKQGLSLAASMVRRPLFCDELTYTCTRLEYARLCVEVDAALPFVHNFEIDSPLSIAPLTVTIDYECKPLRCGKCNVFGHSCASSASFVETTVTATDYPITTSPHSLPPTLPNVNPSTIPTNAPLSPHHLATSLVVVANPSTHLISQPQINPLTLPTIEIEVSIHLVAANPTDMEEGDSSQDSGNELLGLQHHHLNTLHATLCLESKMDSIRTTSETASTAQEVSAKASTSIHMNDHQVQSSPPTPTTVRKKKGAGKRRRPGAFNSITPTRITFIYAFNTPTERLALWSYISHESSFNSDTPWIIMGDFNAIMHVEDRIGGDTRWPRYQDDFSSCICQLELLQIPYTCLRYLWHNGHHGSNTIQKKLDWIFAQSAERNLASHYMKLCQDEESYYKQRCRVQWLQLGDKNTAFFYNSLLHRQSRNRIHRLTNEEGATITNPQEIRKTAVSYYERLLTTMPNALPKDITSIYPNTISDATKLTTSLPVTNEEIKSALFSIPDNKSPGPDGYNALFFKQSWNIIGTDFIAAVKYFFSHNLLPRCVNATRVALVPKIENPTSMNVLYKCISKLIVIRLKAALAEVIGPSQSTFLLGRQISDAILLTQELMHNYHLNTGPSRCALKVDMKKAFDTVSWEYIIAGLTAVGILQNMINWITTCISTSHYSISINGESHGFFNATRGIWQGDPLSPYLFVLAMEDDLMLFCHADIDSIGVLKSSLDNFTRLSGLTINLAKSSMYLSGVDKGIQHNITNWIGIQQRTLLVRYLGIPLISTRLTHMNCIPLLERILARIKLWTSSSLTYAGHLQLIKSILFSTQVYWSSIFILPCSTLRKIESILATFLWRGTSLTTLGAKVAQNSVCYPMQEGDGISTSLWYDYWLSEGKRLIDILLLRILTSTGLSWTTKVSDIICRGQWHFPVGQPTLQLHEYSLAINQHPSQLAMATHLMAGTSPMGIYTLQEAE</sequence>
<feature type="region of interest" description="Disordered" evidence="1">
    <location>
        <begin position="374"/>
        <end position="423"/>
    </location>
</feature>
<dbReference type="Gene3D" id="3.60.10.10">
    <property type="entry name" value="Endonuclease/exonuclease/phosphatase"/>
    <property type="match status" value="1"/>
</dbReference>
<feature type="compositionally biased region" description="Polar residues" evidence="1">
    <location>
        <begin position="374"/>
        <end position="402"/>
    </location>
</feature>